<reference evidence="1 2" key="1">
    <citation type="journal article" date="2022" name="Genome Biol. Evol.">
        <title>Host diet, physiology and behaviors set the stage for Lachnospiraceae cladogenesis.</title>
        <authorList>
            <person name="Vera-Ponce De Leon A."/>
            <person name="Schneider M."/>
            <person name="Jahnes B.C."/>
            <person name="Sadowski V."/>
            <person name="Camuy-Velez L.A."/>
            <person name="Duan J."/>
            <person name="Sabree Z.L."/>
        </authorList>
    </citation>
    <scope>NUCLEOTIDE SEQUENCE [LARGE SCALE GENOMIC DNA]</scope>
    <source>
        <strain evidence="1 2">PAL227</strain>
    </source>
</reference>
<dbReference type="Proteomes" id="UP001523565">
    <property type="component" value="Unassembled WGS sequence"/>
</dbReference>
<comment type="caution">
    <text evidence="1">The sequence shown here is derived from an EMBL/GenBank/DDBJ whole genome shotgun (WGS) entry which is preliminary data.</text>
</comment>
<dbReference type="NCBIfam" id="TIGR04088">
    <property type="entry name" value="cognate_SipW"/>
    <property type="match status" value="1"/>
</dbReference>
<organism evidence="1 2">
    <name type="scientific">Ohessyouella blattaphilus</name>
    <dbReference type="NCBI Taxonomy" id="2949333"/>
    <lineage>
        <taxon>Bacteria</taxon>
        <taxon>Bacillati</taxon>
        <taxon>Bacillota</taxon>
        <taxon>Clostridia</taxon>
        <taxon>Lachnospirales</taxon>
        <taxon>Lachnospiraceae</taxon>
        <taxon>Ohessyouella</taxon>
    </lineage>
</organism>
<sequence length="206" mass="21948">MVKNKKKISVIVAIFLIAVIGIGATLAYLSDTANTVTNAFTVGDVEAETWEKVPGGEDGLVDNEEGFTYEDMVPGVAMDKAPYVKVLADSVDAYVYANVTGLNGVIQIMYGENEGFNTDDWTAVDVDEFGNGLYRYNDIVESNAADVSTTCVFDFVKLNRGIENGDDGLTLDGESVTADDLIIQGFVIQAAGLTIDEADDAALAAF</sequence>
<dbReference type="RefSeq" id="WP_262070078.1">
    <property type="nucleotide sequence ID" value="NZ_JAMXOC010000025.1"/>
</dbReference>
<name>A0ABT1EKZ8_9FIRM</name>
<evidence type="ECO:0000313" key="2">
    <source>
        <dbReference type="Proteomes" id="UP001523565"/>
    </source>
</evidence>
<dbReference type="InterPro" id="IPR023833">
    <property type="entry name" value="Signal_pept_SipW-depend-type"/>
</dbReference>
<dbReference type="EMBL" id="JAMZFV010000025">
    <property type="protein sequence ID" value="MCP1111201.1"/>
    <property type="molecule type" value="Genomic_DNA"/>
</dbReference>
<proteinExistence type="predicted"/>
<protein>
    <submittedName>
        <fullName evidence="1">SipW-dependent-type signal peptide-containing protein</fullName>
    </submittedName>
</protein>
<accession>A0ABT1EKZ8</accession>
<evidence type="ECO:0000313" key="1">
    <source>
        <dbReference type="EMBL" id="MCP1111201.1"/>
    </source>
</evidence>
<keyword evidence="2" id="KW-1185">Reference proteome</keyword>
<gene>
    <name evidence="1" type="ORF">NK118_13175</name>
</gene>